<reference evidence="1 2" key="1">
    <citation type="submission" date="2018-10" db="EMBL/GenBank/DDBJ databases">
        <title>Falsibacillus sp. genome draft.</title>
        <authorList>
            <person name="Shi S."/>
        </authorList>
    </citation>
    <scope>NUCLEOTIDE SEQUENCE [LARGE SCALE GENOMIC DNA]</scope>
    <source>
        <strain evidence="1 2">GY 10110</strain>
    </source>
</reference>
<dbReference type="RefSeq" id="WP_121679239.1">
    <property type="nucleotide sequence ID" value="NZ_RCVZ01000002.1"/>
</dbReference>
<accession>A0A3L7K4U4</accession>
<proteinExistence type="predicted"/>
<dbReference type="PANTHER" id="PTHR41260:SF1">
    <property type="entry name" value="PROTEIN ECSC"/>
    <property type="match status" value="1"/>
</dbReference>
<keyword evidence="2" id="KW-1185">Reference proteome</keyword>
<protein>
    <submittedName>
        <fullName evidence="1">EcsC family protein</fullName>
    </submittedName>
</protein>
<gene>
    <name evidence="1" type="ORF">D9X91_03830</name>
</gene>
<dbReference type="OrthoDB" id="1705901at2"/>
<dbReference type="EMBL" id="RCVZ01000002">
    <property type="protein sequence ID" value="RLQ97289.1"/>
    <property type="molecule type" value="Genomic_DNA"/>
</dbReference>
<dbReference type="Pfam" id="PF12787">
    <property type="entry name" value="EcsC"/>
    <property type="match status" value="1"/>
</dbReference>
<dbReference type="PANTHER" id="PTHR41260">
    <property type="entry name" value="PROTEIN ECSC"/>
    <property type="match status" value="1"/>
</dbReference>
<dbReference type="Proteomes" id="UP000276770">
    <property type="component" value="Unassembled WGS sequence"/>
</dbReference>
<dbReference type="AlphaFoldDB" id="A0A3L7K4U4"/>
<organism evidence="1 2">
    <name type="scientific">Falsibacillus albus</name>
    <dbReference type="NCBI Taxonomy" id="2478915"/>
    <lineage>
        <taxon>Bacteria</taxon>
        <taxon>Bacillati</taxon>
        <taxon>Bacillota</taxon>
        <taxon>Bacilli</taxon>
        <taxon>Bacillales</taxon>
        <taxon>Bacillaceae</taxon>
        <taxon>Falsibacillus</taxon>
    </lineage>
</organism>
<dbReference type="InterPro" id="IPR024787">
    <property type="entry name" value="EcsC"/>
</dbReference>
<sequence>MNNSDYVSIAKQDTERWKKKINTRSSMIKRMAKRAQEKVNSFIPEKIHHVVTESIKKMVQITLFGSEYLTKTDPEDNMDLEAREKLIKQKINAYKKTAALEGAGTGAGGIILGMADFPLLLSIKMKLLFEIGAQYGHDIKRYEERMFILHVFQLAFSSDEKRLDQLSIIENWEQYKNELDDLDWRQFQQEYRDYIDFAKLLQLVPGIGAFVGAYANYSLLEYLGDTAIQAYRLRYFNQ</sequence>
<evidence type="ECO:0000313" key="1">
    <source>
        <dbReference type="EMBL" id="RLQ97289.1"/>
    </source>
</evidence>
<comment type="caution">
    <text evidence="1">The sequence shown here is derived from an EMBL/GenBank/DDBJ whole genome shotgun (WGS) entry which is preliminary data.</text>
</comment>
<evidence type="ECO:0000313" key="2">
    <source>
        <dbReference type="Proteomes" id="UP000276770"/>
    </source>
</evidence>
<name>A0A3L7K4U4_9BACI</name>